<dbReference type="RefSeq" id="WP_186086568.1">
    <property type="nucleotide sequence ID" value="NZ_BMDB01000005.1"/>
</dbReference>
<dbReference type="InterPro" id="IPR018461">
    <property type="entry name" value="Na/H_Antiport_NhaC-like_C"/>
</dbReference>
<evidence type="ECO:0000256" key="5">
    <source>
        <dbReference type="ARBA" id="ARBA00022692"/>
    </source>
</evidence>
<keyword evidence="2" id="KW-0813">Transport</keyword>
<evidence type="ECO:0000313" key="12">
    <source>
        <dbReference type="Proteomes" id="UP000521032"/>
    </source>
</evidence>
<feature type="transmembrane region" description="Helical" evidence="9">
    <location>
        <begin position="315"/>
        <end position="340"/>
    </location>
</feature>
<reference evidence="11 12" key="1">
    <citation type="submission" date="2020-07" db="EMBL/GenBank/DDBJ databases">
        <authorList>
            <person name="Criscuolo A."/>
        </authorList>
    </citation>
    <scope>NUCLEOTIDE SEQUENCE [LARGE SCALE GENOMIC DNA]</scope>
    <source>
        <strain evidence="12">CIP 111030</strain>
    </source>
</reference>
<feature type="transmembrane region" description="Helical" evidence="9">
    <location>
        <begin position="201"/>
        <end position="225"/>
    </location>
</feature>
<evidence type="ECO:0000256" key="4">
    <source>
        <dbReference type="ARBA" id="ARBA00022475"/>
    </source>
</evidence>
<feature type="transmembrane region" description="Helical" evidence="9">
    <location>
        <begin position="245"/>
        <end position="264"/>
    </location>
</feature>
<dbReference type="EMBL" id="CAJEWE010000008">
    <property type="protein sequence ID" value="CAD2075213.1"/>
    <property type="molecule type" value="Genomic_DNA"/>
</dbReference>
<protein>
    <submittedName>
        <fullName evidence="11">Na(+)/H(+) antiporter NhaC</fullName>
    </submittedName>
</protein>
<feature type="transmembrane region" description="Helical" evidence="9">
    <location>
        <begin position="144"/>
        <end position="172"/>
    </location>
</feature>
<feature type="transmembrane region" description="Helical" evidence="9">
    <location>
        <begin position="361"/>
        <end position="383"/>
    </location>
</feature>
<keyword evidence="4" id="KW-1003">Cell membrane</keyword>
<evidence type="ECO:0000256" key="7">
    <source>
        <dbReference type="ARBA" id="ARBA00023136"/>
    </source>
</evidence>
<feature type="transmembrane region" description="Helical" evidence="9">
    <location>
        <begin position="84"/>
        <end position="111"/>
    </location>
</feature>
<evidence type="ECO:0000259" key="10">
    <source>
        <dbReference type="Pfam" id="PF03553"/>
    </source>
</evidence>
<keyword evidence="5 9" id="KW-0812">Transmembrane</keyword>
<keyword evidence="6 9" id="KW-1133">Transmembrane helix</keyword>
<dbReference type="PANTHER" id="PTHR33451">
    <property type="entry name" value="MALATE-2H(+)/NA(+)-LACTATE ANTIPORTER"/>
    <property type="match status" value="1"/>
</dbReference>
<dbReference type="Proteomes" id="UP000521032">
    <property type="component" value="Unassembled WGS sequence"/>
</dbReference>
<sequence>MSDEEKTIITEDTTNRFNVFVAIIPFVVMIISMLYAVIKLDVDPHIPLVIGTATAAIVAMTAGYKWHELEEFMYKGIRLALPAVIILMLVGLVIGSWIGGGIVATMIYYGLQLISPTYFLVTILLICSIISVVIGSSWSTIATVGVAGMGIGLSMDINPAMIAGAVVSGAYFGDKMSPLSDTTTLASGLTHVDLFDHIKHMLWTTVPALIITFIAFFFIGTNVIGGENISTEKIDEMMFTMQEHFVISPWLFLAPIAVLVLILFKMPAGPALFMGALIGFFCHIFVQGGSVATAVDTMTNGFVIDTSNAAVDRLFNSGGLMSMMYTVSMAVIAMTFAGIMEYSGMLQSIMHYILKIAKGTFGLITTTIFSSIFINVSCAEQYISIIVPSRMYLRTYIERNLAPKNLSRTLEDGGTLSSVFVPWSTDGVYIYGTLGVFAWQYAPFTILNFTAPIIAMILAATGIGIAKITDKEKEELLHEIYGNDDDEIPSVSTNV</sequence>
<keyword evidence="3" id="KW-0050">Antiport</keyword>
<evidence type="ECO:0000256" key="3">
    <source>
        <dbReference type="ARBA" id="ARBA00022449"/>
    </source>
</evidence>
<proteinExistence type="inferred from homology"/>
<keyword evidence="12" id="KW-1185">Reference proteome</keyword>
<dbReference type="AlphaFoldDB" id="A0A6V7RDN0"/>
<dbReference type="InterPro" id="IPR004770">
    <property type="entry name" value="Na/H_antiport_NhaC"/>
</dbReference>
<gene>
    <name evidence="11" type="primary">nhaC_2</name>
    <name evidence="11" type="ORF">JEOSCH030_00823</name>
</gene>
<evidence type="ECO:0000256" key="9">
    <source>
        <dbReference type="SAM" id="Phobius"/>
    </source>
</evidence>
<evidence type="ECO:0000256" key="8">
    <source>
        <dbReference type="ARBA" id="ARBA00038435"/>
    </source>
</evidence>
<keyword evidence="7 9" id="KW-0472">Membrane</keyword>
<evidence type="ECO:0000256" key="2">
    <source>
        <dbReference type="ARBA" id="ARBA00022448"/>
    </source>
</evidence>
<comment type="caution">
    <text evidence="11">The sequence shown here is derived from an EMBL/GenBank/DDBJ whole genome shotgun (WGS) entry which is preliminary data.</text>
</comment>
<evidence type="ECO:0000313" key="11">
    <source>
        <dbReference type="EMBL" id="CAD2075213.1"/>
    </source>
</evidence>
<dbReference type="NCBIfam" id="TIGR00931">
    <property type="entry name" value="antiport_nhaC"/>
    <property type="match status" value="1"/>
</dbReference>
<evidence type="ECO:0000256" key="1">
    <source>
        <dbReference type="ARBA" id="ARBA00004651"/>
    </source>
</evidence>
<dbReference type="InterPro" id="IPR052180">
    <property type="entry name" value="NhaC_Na-H+_Antiporter"/>
</dbReference>
<dbReference type="GO" id="GO:0015297">
    <property type="term" value="F:antiporter activity"/>
    <property type="evidence" value="ECO:0007669"/>
    <property type="project" value="UniProtKB-KW"/>
</dbReference>
<feature type="transmembrane region" description="Helical" evidence="9">
    <location>
        <begin position="20"/>
        <end position="38"/>
    </location>
</feature>
<evidence type="ECO:0000256" key="6">
    <source>
        <dbReference type="ARBA" id="ARBA00022989"/>
    </source>
</evidence>
<dbReference type="PANTHER" id="PTHR33451:SF3">
    <property type="entry name" value="MALATE-2H(+)_NA(+)-LACTATE ANTIPORTER"/>
    <property type="match status" value="1"/>
</dbReference>
<feature type="transmembrane region" description="Helical" evidence="9">
    <location>
        <begin position="271"/>
        <end position="295"/>
    </location>
</feature>
<dbReference type="Pfam" id="PF03553">
    <property type="entry name" value="Na_H_antiporter"/>
    <property type="match status" value="1"/>
</dbReference>
<organism evidence="11 12">
    <name type="scientific">Phocicoccus schoeneichii</name>
    <dbReference type="NCBI Taxonomy" id="1812261"/>
    <lineage>
        <taxon>Bacteria</taxon>
        <taxon>Bacillati</taxon>
        <taxon>Bacillota</taxon>
        <taxon>Bacilli</taxon>
        <taxon>Bacillales</taxon>
        <taxon>Salinicoccaceae</taxon>
        <taxon>Phocicoccus</taxon>
    </lineage>
</organism>
<feature type="domain" description="Na+/H+ antiporter NhaC-like C-terminal" evidence="10">
    <location>
        <begin position="169"/>
        <end position="463"/>
    </location>
</feature>
<comment type="subcellular location">
    <subcellularLocation>
        <location evidence="1">Cell membrane</location>
        <topology evidence="1">Multi-pass membrane protein</topology>
    </subcellularLocation>
</comment>
<name>A0A6V7RDN0_9BACL</name>
<feature type="transmembrane region" description="Helical" evidence="9">
    <location>
        <begin position="118"/>
        <end position="138"/>
    </location>
</feature>
<feature type="transmembrane region" description="Helical" evidence="9">
    <location>
        <begin position="45"/>
        <end position="64"/>
    </location>
</feature>
<comment type="similarity">
    <text evidence="8">Belongs to the NhaC Na(+)/H(+) (TC 2.A.35) antiporter family.</text>
</comment>
<dbReference type="GO" id="GO:0005886">
    <property type="term" value="C:plasma membrane"/>
    <property type="evidence" value="ECO:0007669"/>
    <property type="project" value="UniProtKB-SubCell"/>
</dbReference>
<accession>A0A6V7RDN0</accession>
<feature type="transmembrane region" description="Helical" evidence="9">
    <location>
        <begin position="441"/>
        <end position="466"/>
    </location>
</feature>